<dbReference type="Gene3D" id="3.30.420.10">
    <property type="entry name" value="Ribonuclease H-like superfamily/Ribonuclease H"/>
    <property type="match status" value="1"/>
</dbReference>
<name>A0A7L0WKE4_ALELA</name>
<evidence type="ECO:0000256" key="9">
    <source>
        <dbReference type="ARBA" id="ARBA00023204"/>
    </source>
</evidence>
<dbReference type="Proteomes" id="UP000562322">
    <property type="component" value="Unassembled WGS sequence"/>
</dbReference>
<dbReference type="PANTHER" id="PTHR10133:SF27">
    <property type="entry name" value="DNA POLYMERASE NU"/>
    <property type="match status" value="1"/>
</dbReference>
<dbReference type="Pfam" id="PF00476">
    <property type="entry name" value="DNA_pol_A"/>
    <property type="match status" value="1"/>
</dbReference>
<evidence type="ECO:0000313" key="12">
    <source>
        <dbReference type="EMBL" id="NXL91054.1"/>
    </source>
</evidence>
<feature type="non-terminal residue" evidence="12">
    <location>
        <position position="647"/>
    </location>
</feature>
<dbReference type="AlphaFoldDB" id="A0A7L0WKE4"/>
<evidence type="ECO:0000256" key="6">
    <source>
        <dbReference type="ARBA" id="ARBA00022763"/>
    </source>
</evidence>
<keyword evidence="13" id="KW-1185">Reference proteome</keyword>
<evidence type="ECO:0000256" key="3">
    <source>
        <dbReference type="ARBA" id="ARBA00022679"/>
    </source>
</evidence>
<dbReference type="InterPro" id="IPR040940">
    <property type="entry name" value="DNA_pol_P_Exo"/>
</dbReference>
<evidence type="ECO:0000256" key="4">
    <source>
        <dbReference type="ARBA" id="ARBA00022695"/>
    </source>
</evidence>
<dbReference type="PANTHER" id="PTHR10133">
    <property type="entry name" value="DNA POLYMERASE I"/>
    <property type="match status" value="1"/>
</dbReference>
<comment type="catalytic activity">
    <reaction evidence="10">
        <text>DNA(n) + a 2'-deoxyribonucleoside 5'-triphosphate = DNA(n+1) + diphosphate</text>
        <dbReference type="Rhea" id="RHEA:22508"/>
        <dbReference type="Rhea" id="RHEA-COMP:17339"/>
        <dbReference type="Rhea" id="RHEA-COMP:17340"/>
        <dbReference type="ChEBI" id="CHEBI:33019"/>
        <dbReference type="ChEBI" id="CHEBI:61560"/>
        <dbReference type="ChEBI" id="CHEBI:173112"/>
        <dbReference type="EC" id="2.7.7.7"/>
    </reaction>
</comment>
<evidence type="ECO:0000256" key="7">
    <source>
        <dbReference type="ARBA" id="ARBA00022932"/>
    </source>
</evidence>
<dbReference type="Gene3D" id="3.30.70.370">
    <property type="match status" value="1"/>
</dbReference>
<dbReference type="SMART" id="SM00482">
    <property type="entry name" value="POLAc"/>
    <property type="match status" value="1"/>
</dbReference>
<dbReference type="PRINTS" id="PR00868">
    <property type="entry name" value="DNAPOLI"/>
</dbReference>
<dbReference type="Gene3D" id="1.10.150.20">
    <property type="entry name" value="5' to 3' exonuclease, C-terminal subdomain"/>
    <property type="match status" value="1"/>
</dbReference>
<evidence type="ECO:0000313" key="13">
    <source>
        <dbReference type="Proteomes" id="UP000562322"/>
    </source>
</evidence>
<dbReference type="InterPro" id="IPR036397">
    <property type="entry name" value="RNaseH_sf"/>
</dbReference>
<dbReference type="FunFam" id="1.10.150.20:FF:000002">
    <property type="entry name" value="DNA polymerase I"/>
    <property type="match status" value="1"/>
</dbReference>
<reference evidence="12 13" key="1">
    <citation type="submission" date="2019-09" db="EMBL/GenBank/DDBJ databases">
        <title>Bird 10,000 Genomes (B10K) Project - Family phase.</title>
        <authorList>
            <person name="Zhang G."/>
        </authorList>
    </citation>
    <scope>NUCLEOTIDE SEQUENCE [LARGE SCALE GENOMIC DNA]</scope>
    <source>
        <strain evidence="12">B10K-DU-001-39</strain>
        <tissue evidence="12">Muscle</tissue>
    </source>
</reference>
<dbReference type="OrthoDB" id="275278at2759"/>
<keyword evidence="5" id="KW-0235">DNA replication</keyword>
<dbReference type="EMBL" id="VXAV01007755">
    <property type="protein sequence ID" value="NXL91054.1"/>
    <property type="molecule type" value="Genomic_DNA"/>
</dbReference>
<protein>
    <recommendedName>
        <fullName evidence="2">DNA-directed DNA polymerase</fullName>
        <ecNumber evidence="2">2.7.7.7</ecNumber>
    </recommendedName>
</protein>
<comment type="caution">
    <text evidence="12">The sequence shown here is derived from an EMBL/GenBank/DDBJ whole genome shotgun (WGS) entry which is preliminary data.</text>
</comment>
<keyword evidence="7" id="KW-0239">DNA-directed DNA polymerase</keyword>
<dbReference type="FunFam" id="1.20.1060.10:FF:000001">
    <property type="entry name" value="DNA polymerase I"/>
    <property type="match status" value="1"/>
</dbReference>
<dbReference type="CDD" id="cd08638">
    <property type="entry name" value="DNA_pol_A_theta"/>
    <property type="match status" value="1"/>
</dbReference>
<feature type="non-terminal residue" evidence="12">
    <location>
        <position position="1"/>
    </location>
</feature>
<dbReference type="InterPro" id="IPR002298">
    <property type="entry name" value="DNA_polymerase_A"/>
</dbReference>
<evidence type="ECO:0000259" key="11">
    <source>
        <dbReference type="SMART" id="SM00482"/>
    </source>
</evidence>
<sequence>CDVRSLGYEEKRALLANIKQAMAFVTTMIFRDGSSQLNTEQALTSSVKGIVVLVKSQTDRLFSPSHSSADCTWNAVNESDKLIYLKIECSSLWEQEQAHNKFARQVLFQMLRCKVPVICFKAKDFLKTLLQVYGNGLSWKQVADSTVLDPRIAAWLINPSDTVPSFECLIQKYFEKSFSMETANTNTGALRNASVSTLIFFFFFYQYQNLGVNLEKLYTVMTGLAHELQVQGLWKLFCTLELPLIKILAVMETHKIHVNKQELKKTSEILALRLKELEQEAHQIAGEQFLLTSSSQLREVLFEKLKLHTLCEKIPRTERQQVESTSEVVLSKLQDLHPLPKIMLEYRQVRKMKSTYVDGLRTCMRKKPFSSGIWLQAFTAQEHPNIQGISKHPLRITKKQYIKGKEEEIVTISPRALFVSKKGCTFLAADFSHIELRILADLSSEPELLKLFQEPETTDIFTTLASQWKGIPSEEVKQADREQAKRIVYSVVYGAGKERLAECLGITPLQASHFIESFMQKYKKVHEFIRKTIEQCRNKGYVVSIMGRKRPLANINTQDYKLRTQAERQAVNFVVQGSAADLCKMAMVEIFTSVVVSPTLTARLIAQIHDELLFEVEDSQMQEFSALVKRTMESLQQTTALEVPLKV</sequence>
<evidence type="ECO:0000256" key="2">
    <source>
        <dbReference type="ARBA" id="ARBA00012417"/>
    </source>
</evidence>
<proteinExistence type="inferred from homology"/>
<dbReference type="InterPro" id="IPR001098">
    <property type="entry name" value="DNA-dir_DNA_pol_A_palm_dom"/>
</dbReference>
<dbReference type="GO" id="GO:0006302">
    <property type="term" value="P:double-strand break repair"/>
    <property type="evidence" value="ECO:0007669"/>
    <property type="project" value="TreeGrafter"/>
</dbReference>
<accession>A0A7L0WKE4</accession>
<dbReference type="Gene3D" id="1.20.1060.10">
    <property type="entry name" value="Taq DNA Polymerase, Chain T, domain 4"/>
    <property type="match status" value="1"/>
</dbReference>
<feature type="domain" description="DNA-directed DNA polymerase family A palm" evidence="11">
    <location>
        <begin position="411"/>
        <end position="620"/>
    </location>
</feature>
<keyword evidence="6" id="KW-0227">DNA damage</keyword>
<keyword evidence="4" id="KW-0548">Nucleotidyltransferase</keyword>
<evidence type="ECO:0000256" key="10">
    <source>
        <dbReference type="ARBA" id="ARBA00049244"/>
    </source>
</evidence>
<dbReference type="Pfam" id="PF18049">
    <property type="entry name" value="DNA_pol_P_Exo"/>
    <property type="match status" value="1"/>
</dbReference>
<dbReference type="GO" id="GO:0003887">
    <property type="term" value="F:DNA-directed DNA polymerase activity"/>
    <property type="evidence" value="ECO:0007669"/>
    <property type="project" value="UniProtKB-KW"/>
</dbReference>
<comment type="similarity">
    <text evidence="1">Belongs to the DNA polymerase type-A family.</text>
</comment>
<dbReference type="EC" id="2.7.7.7" evidence="2"/>
<dbReference type="InterPro" id="IPR043502">
    <property type="entry name" value="DNA/RNA_pol_sf"/>
</dbReference>
<evidence type="ECO:0000256" key="5">
    <source>
        <dbReference type="ARBA" id="ARBA00022705"/>
    </source>
</evidence>
<gene>
    <name evidence="12" type="primary">Poln</name>
    <name evidence="12" type="ORF">ALELAT_R02206</name>
</gene>
<dbReference type="SUPFAM" id="SSF56672">
    <property type="entry name" value="DNA/RNA polymerases"/>
    <property type="match status" value="1"/>
</dbReference>
<evidence type="ECO:0000256" key="1">
    <source>
        <dbReference type="ARBA" id="ARBA00007705"/>
    </source>
</evidence>
<keyword evidence="8" id="KW-0238">DNA-binding</keyword>
<organism evidence="12 13">
    <name type="scientific">Alectura lathami</name>
    <name type="common">Australian brush turkey</name>
    <dbReference type="NCBI Taxonomy" id="81907"/>
    <lineage>
        <taxon>Eukaryota</taxon>
        <taxon>Metazoa</taxon>
        <taxon>Chordata</taxon>
        <taxon>Craniata</taxon>
        <taxon>Vertebrata</taxon>
        <taxon>Euteleostomi</taxon>
        <taxon>Archelosauria</taxon>
        <taxon>Archosauria</taxon>
        <taxon>Dinosauria</taxon>
        <taxon>Saurischia</taxon>
        <taxon>Theropoda</taxon>
        <taxon>Coelurosauria</taxon>
        <taxon>Aves</taxon>
        <taxon>Neognathae</taxon>
        <taxon>Galloanserae</taxon>
        <taxon>Galliformes</taxon>
        <taxon>Megapodiidae</taxon>
        <taxon>Alectura</taxon>
    </lineage>
</organism>
<keyword evidence="9" id="KW-0234">DNA repair</keyword>
<dbReference type="GO" id="GO:0003677">
    <property type="term" value="F:DNA binding"/>
    <property type="evidence" value="ECO:0007669"/>
    <property type="project" value="UniProtKB-KW"/>
</dbReference>
<dbReference type="GO" id="GO:0006261">
    <property type="term" value="P:DNA-templated DNA replication"/>
    <property type="evidence" value="ECO:0007669"/>
    <property type="project" value="InterPro"/>
</dbReference>
<evidence type="ECO:0000256" key="8">
    <source>
        <dbReference type="ARBA" id="ARBA00023125"/>
    </source>
</evidence>
<keyword evidence="3" id="KW-0808">Transferase</keyword>